<organism evidence="2">
    <name type="scientific">Nothobranchius rachovii</name>
    <name type="common">bluefin notho</name>
    <dbReference type="NCBI Taxonomy" id="451742"/>
    <lineage>
        <taxon>Eukaryota</taxon>
        <taxon>Metazoa</taxon>
        <taxon>Chordata</taxon>
        <taxon>Craniata</taxon>
        <taxon>Vertebrata</taxon>
        <taxon>Euteleostomi</taxon>
        <taxon>Actinopterygii</taxon>
        <taxon>Neopterygii</taxon>
        <taxon>Teleostei</taxon>
        <taxon>Neoteleostei</taxon>
        <taxon>Acanthomorphata</taxon>
        <taxon>Ovalentaria</taxon>
        <taxon>Atherinomorphae</taxon>
        <taxon>Cyprinodontiformes</taxon>
        <taxon>Nothobranchiidae</taxon>
        <taxon>Nothobranchius</taxon>
    </lineage>
</organism>
<evidence type="ECO:0000256" key="1">
    <source>
        <dbReference type="SAM" id="SignalP"/>
    </source>
</evidence>
<sequence>PDCAYNILMFFTLSLVLIVEQVPFLTCHTCTFKTCLNCSECKSRLCLVGLLSLNFVQNETLHSGGRQCTKM</sequence>
<keyword evidence="1" id="KW-0732">Signal</keyword>
<gene>
    <name evidence="2" type="primary">SULF2</name>
</gene>
<feature type="non-terminal residue" evidence="2">
    <location>
        <position position="1"/>
    </location>
</feature>
<feature type="signal peptide" evidence="1">
    <location>
        <begin position="1"/>
        <end position="21"/>
    </location>
</feature>
<proteinExistence type="predicted"/>
<feature type="chain" id="PRO_5008377574" evidence="1">
    <location>
        <begin position="22"/>
        <end position="71"/>
    </location>
</feature>
<evidence type="ECO:0000313" key="2">
    <source>
        <dbReference type="EMBL" id="SBS02771.1"/>
    </source>
</evidence>
<feature type="non-terminal residue" evidence="2">
    <location>
        <position position="71"/>
    </location>
</feature>
<name>A0A1A8R9N7_9TELE</name>
<dbReference type="AlphaFoldDB" id="A0A1A8R9N7"/>
<accession>A0A1A8R9N7</accession>
<reference evidence="2" key="2">
    <citation type="submission" date="2016-06" db="EMBL/GenBank/DDBJ databases">
        <title>The genome of a short-lived fish provides insights into sex chromosome evolution and the genetic control of aging.</title>
        <authorList>
            <person name="Reichwald K."/>
            <person name="Felder M."/>
            <person name="Petzold A."/>
            <person name="Koch P."/>
            <person name="Groth M."/>
            <person name="Platzer M."/>
        </authorList>
    </citation>
    <scope>NUCLEOTIDE SEQUENCE</scope>
    <source>
        <tissue evidence="2">Brain</tissue>
    </source>
</reference>
<reference evidence="2" key="1">
    <citation type="submission" date="2016-05" db="EMBL/GenBank/DDBJ databases">
        <authorList>
            <person name="Lavstsen T."/>
            <person name="Jespersen J.S."/>
        </authorList>
    </citation>
    <scope>NUCLEOTIDE SEQUENCE</scope>
    <source>
        <tissue evidence="2">Brain</tissue>
    </source>
</reference>
<protein>
    <submittedName>
        <fullName evidence="2">Sulfatase 2</fullName>
    </submittedName>
</protein>
<dbReference type="EMBL" id="HAEH01015446">
    <property type="protein sequence ID" value="SBS02771.1"/>
    <property type="molecule type" value="Transcribed_RNA"/>
</dbReference>